<dbReference type="KEGG" id="rjg:CCGE525_28510"/>
<dbReference type="InterPro" id="IPR005467">
    <property type="entry name" value="His_kinase_dom"/>
</dbReference>
<keyword evidence="3" id="KW-0597">Phosphoprotein</keyword>
<evidence type="ECO:0000313" key="12">
    <source>
        <dbReference type="Proteomes" id="UP000282195"/>
    </source>
</evidence>
<proteinExistence type="predicted"/>
<dbReference type="GO" id="GO:0000155">
    <property type="term" value="F:phosphorelay sensor kinase activity"/>
    <property type="evidence" value="ECO:0007669"/>
    <property type="project" value="InterPro"/>
</dbReference>
<evidence type="ECO:0000256" key="6">
    <source>
        <dbReference type="ARBA" id="ARBA00022777"/>
    </source>
</evidence>
<dbReference type="Gene3D" id="3.30.565.10">
    <property type="entry name" value="Histidine kinase-like ATPase, C-terminal domain"/>
    <property type="match status" value="1"/>
</dbReference>
<comment type="catalytic activity">
    <reaction evidence="1">
        <text>ATP + protein L-histidine = ADP + protein N-phospho-L-histidine.</text>
        <dbReference type="EC" id="2.7.13.3"/>
    </reaction>
</comment>
<keyword evidence="7" id="KW-0067">ATP-binding</keyword>
<dbReference type="InterPro" id="IPR004358">
    <property type="entry name" value="Sig_transdc_His_kin-like_C"/>
</dbReference>
<evidence type="ECO:0000256" key="9">
    <source>
        <dbReference type="SAM" id="Phobius"/>
    </source>
</evidence>
<dbReference type="SUPFAM" id="SSF55874">
    <property type="entry name" value="ATPase domain of HSP90 chaperone/DNA topoisomerase II/histidine kinase"/>
    <property type="match status" value="1"/>
</dbReference>
<dbReference type="InterPro" id="IPR003661">
    <property type="entry name" value="HisK_dim/P_dom"/>
</dbReference>
<keyword evidence="9" id="KW-0812">Transmembrane</keyword>
<geneLocation type="plasmid" evidence="12">
    <name>prccge525c</name>
</geneLocation>
<gene>
    <name evidence="11" type="ORF">CCGE525_28510</name>
</gene>
<evidence type="ECO:0000256" key="1">
    <source>
        <dbReference type="ARBA" id="ARBA00000085"/>
    </source>
</evidence>
<dbReference type="InterPro" id="IPR003594">
    <property type="entry name" value="HATPase_dom"/>
</dbReference>
<dbReference type="Pfam" id="PF02518">
    <property type="entry name" value="HATPase_c"/>
    <property type="match status" value="1"/>
</dbReference>
<dbReference type="AlphaFoldDB" id="A0A387FVV4"/>
<dbReference type="GO" id="GO:0005524">
    <property type="term" value="F:ATP binding"/>
    <property type="evidence" value="ECO:0007669"/>
    <property type="project" value="UniProtKB-KW"/>
</dbReference>
<evidence type="ECO:0000256" key="2">
    <source>
        <dbReference type="ARBA" id="ARBA00012438"/>
    </source>
</evidence>
<keyword evidence="11" id="KW-0614">Plasmid</keyword>
<keyword evidence="9" id="KW-1133">Transmembrane helix</keyword>
<evidence type="ECO:0000256" key="7">
    <source>
        <dbReference type="ARBA" id="ARBA00022840"/>
    </source>
</evidence>
<reference evidence="11 12" key="1">
    <citation type="submission" date="2018-10" db="EMBL/GenBank/DDBJ databases">
        <title>Rhizobium etli, R. leguminosarum and a new Rhizobium genospecies from Phaseolus dumosus.</title>
        <authorList>
            <person name="Ramirez-Puebla S.T."/>
            <person name="Rogel-Hernandez M.A."/>
            <person name="Guerrero G."/>
            <person name="Ormeno-Orrillo E."/>
            <person name="Martinez-Romero J.C."/>
            <person name="Negrete-Yankelevich S."/>
            <person name="Martinez-Romero E."/>
        </authorList>
    </citation>
    <scope>NUCLEOTIDE SEQUENCE [LARGE SCALE GENOMIC DNA]</scope>
    <source>
        <strain evidence="11 12">CCGE525</strain>
        <plasmid evidence="12">prccge525c</plasmid>
    </source>
</reference>
<keyword evidence="5" id="KW-0547">Nucleotide-binding</keyword>
<keyword evidence="4" id="KW-0808">Transferase</keyword>
<protein>
    <recommendedName>
        <fullName evidence="2">histidine kinase</fullName>
        <ecNumber evidence="2">2.7.13.3</ecNumber>
    </recommendedName>
</protein>
<dbReference type="CDD" id="cd00082">
    <property type="entry name" value="HisKA"/>
    <property type="match status" value="1"/>
</dbReference>
<accession>A0A387FVV4</accession>
<dbReference type="EMBL" id="CP032695">
    <property type="protein sequence ID" value="AYG62688.1"/>
    <property type="molecule type" value="Genomic_DNA"/>
</dbReference>
<dbReference type="InterPro" id="IPR036890">
    <property type="entry name" value="HATPase_C_sf"/>
</dbReference>
<dbReference type="OrthoDB" id="226486at2"/>
<dbReference type="PANTHER" id="PTHR43065">
    <property type="entry name" value="SENSOR HISTIDINE KINASE"/>
    <property type="match status" value="1"/>
</dbReference>
<keyword evidence="8" id="KW-0902">Two-component regulatory system</keyword>
<dbReference type="PROSITE" id="PS50109">
    <property type="entry name" value="HIS_KIN"/>
    <property type="match status" value="1"/>
</dbReference>
<organism evidence="11 12">
    <name type="scientific">Rhizobium jaguaris</name>
    <dbReference type="NCBI Taxonomy" id="1312183"/>
    <lineage>
        <taxon>Bacteria</taxon>
        <taxon>Pseudomonadati</taxon>
        <taxon>Pseudomonadota</taxon>
        <taxon>Alphaproteobacteria</taxon>
        <taxon>Hyphomicrobiales</taxon>
        <taxon>Rhizobiaceae</taxon>
        <taxon>Rhizobium/Agrobacterium group</taxon>
        <taxon>Rhizobium</taxon>
    </lineage>
</organism>
<keyword evidence="6" id="KW-0418">Kinase</keyword>
<dbReference type="SUPFAM" id="SSF47384">
    <property type="entry name" value="Homodimeric domain of signal transducing histidine kinase"/>
    <property type="match status" value="1"/>
</dbReference>
<evidence type="ECO:0000256" key="3">
    <source>
        <dbReference type="ARBA" id="ARBA00022553"/>
    </source>
</evidence>
<evidence type="ECO:0000256" key="8">
    <source>
        <dbReference type="ARBA" id="ARBA00023012"/>
    </source>
</evidence>
<dbReference type="Proteomes" id="UP000282195">
    <property type="component" value="Plasmid pRCCGE525c"/>
</dbReference>
<dbReference type="SMART" id="SM00387">
    <property type="entry name" value="HATPase_c"/>
    <property type="match status" value="1"/>
</dbReference>
<keyword evidence="9" id="KW-0472">Membrane</keyword>
<feature type="transmembrane region" description="Helical" evidence="9">
    <location>
        <begin position="38"/>
        <end position="69"/>
    </location>
</feature>
<keyword evidence="12" id="KW-1185">Reference proteome</keyword>
<dbReference type="FunFam" id="1.10.287.130:FF:000055">
    <property type="entry name" value="Two-component sensor histidine kinase"/>
    <property type="match status" value="1"/>
</dbReference>
<dbReference type="Gene3D" id="1.10.287.130">
    <property type="match status" value="1"/>
</dbReference>
<name>A0A387FVV4_9HYPH</name>
<sequence length="352" mass="37937">MPAPRHNRPKLRAAVILFLLVAVFVADTVTKFEIAIAVFYILIILLAIGYMSTRGVILLAGLCVGLTGLSLLLSRHGSFEAGLMNCGISIAAIATTTYLVLKTVAAQASAFEAQAQMVRVARLTSLGALTASIAHEVNQPLAAIATSGGACRRWLDRDPPNIDKARQAVDRIVHDANRAGDVITRVRSLAKSEPLHREALNLNDTIGEAIAIAQNETERNNIILHLSLAEDLPQVLVDRVQILQVVGNLLLNAIEAMHVMPTFKRELEITTFQEDRDRIAFTVTDSGVGIKPAALDHLFEAFWTTKEGGMGIGLSISRSFVEAHGGQIAVTSTPRMGATFRVSLPVAERNLA</sequence>
<feature type="transmembrane region" description="Helical" evidence="9">
    <location>
        <begin position="81"/>
        <end position="101"/>
    </location>
</feature>
<evidence type="ECO:0000256" key="4">
    <source>
        <dbReference type="ARBA" id="ARBA00022679"/>
    </source>
</evidence>
<evidence type="ECO:0000256" key="5">
    <source>
        <dbReference type="ARBA" id="ARBA00022741"/>
    </source>
</evidence>
<evidence type="ECO:0000313" key="11">
    <source>
        <dbReference type="EMBL" id="AYG62688.1"/>
    </source>
</evidence>
<evidence type="ECO:0000259" key="10">
    <source>
        <dbReference type="PROSITE" id="PS50109"/>
    </source>
</evidence>
<dbReference type="EC" id="2.7.13.3" evidence="2"/>
<dbReference type="Pfam" id="PF00512">
    <property type="entry name" value="HisKA"/>
    <property type="match status" value="1"/>
</dbReference>
<dbReference type="PRINTS" id="PR00344">
    <property type="entry name" value="BCTRLSENSOR"/>
</dbReference>
<dbReference type="PANTHER" id="PTHR43065:SF10">
    <property type="entry name" value="PEROXIDE STRESS-ACTIVATED HISTIDINE KINASE MAK3"/>
    <property type="match status" value="1"/>
</dbReference>
<dbReference type="SMART" id="SM00388">
    <property type="entry name" value="HisKA"/>
    <property type="match status" value="1"/>
</dbReference>
<feature type="domain" description="Histidine kinase" evidence="10">
    <location>
        <begin position="132"/>
        <end position="348"/>
    </location>
</feature>
<dbReference type="InterPro" id="IPR036097">
    <property type="entry name" value="HisK_dim/P_sf"/>
</dbReference>